<comment type="caution">
    <text evidence="5">The sequence shown here is derived from an EMBL/GenBank/DDBJ whole genome shotgun (WGS) entry which is preliminary data.</text>
</comment>
<dbReference type="Pfam" id="PF00535">
    <property type="entry name" value="Glycos_transf_2"/>
    <property type="match status" value="1"/>
</dbReference>
<evidence type="ECO:0000256" key="2">
    <source>
        <dbReference type="ARBA" id="ARBA00022679"/>
    </source>
</evidence>
<accession>A0AAE3D254</accession>
<evidence type="ECO:0000259" key="4">
    <source>
        <dbReference type="Pfam" id="PF00535"/>
    </source>
</evidence>
<dbReference type="Gene3D" id="3.90.550.10">
    <property type="entry name" value="Spore Coat Polysaccharide Biosynthesis Protein SpsA, Chain A"/>
    <property type="match status" value="1"/>
</dbReference>
<dbReference type="AlphaFoldDB" id="A0AAE3D254"/>
<reference evidence="5" key="1">
    <citation type="submission" date="2021-08" db="EMBL/GenBank/DDBJ databases">
        <title>Hoeflea bacterium WL0058 sp. nov., isolated from the sediment.</title>
        <authorList>
            <person name="Wang L."/>
            <person name="Zhang D."/>
        </authorList>
    </citation>
    <scope>NUCLEOTIDE SEQUENCE</scope>
    <source>
        <strain evidence="5">WL0058</strain>
    </source>
</reference>
<keyword evidence="1 5" id="KW-0328">Glycosyltransferase</keyword>
<dbReference type="InterPro" id="IPR029044">
    <property type="entry name" value="Nucleotide-diphossugar_trans"/>
</dbReference>
<sequence>MPLLSIIVTSYNVKDYIGDCIRNLIDQTIKDIEIIVVDDGSTDGSADIISEFAAKDSRIIPVLQKANSVGGVATPANIGLDMASGIFVGFADGDDIYDPAMFAKLVDAAVSEDCALAMCNYYLTDSLTGDLTDPADERRWKDFSGIKGVKLDEKSRKKFLQFIAVPWRKVYRRSLLEENRIRFPVGDFFFEDNPFHWATIIKSNSIALVPEKLCKHRVNRVGQTMDSGSSQLFGIFAHHEIIETWLKKEGVYPNYRDVLLRWTIAQIEWTSKKCGKEKWPELFSLLFAIVNTYKKNNIKYVLDRYKIGNRGSKLVVFIKINDYKTFSRILDGRIELKYRKNIYFNYFTHGVFAAIAVAVRPLKFKKSRKIEQPLLSNASKNEIDDVLVGISMLEKKLIAIDRKVQSIEKKLPED</sequence>
<keyword evidence="3" id="KW-0472">Membrane</keyword>
<evidence type="ECO:0000256" key="3">
    <source>
        <dbReference type="SAM" id="Phobius"/>
    </source>
</evidence>
<gene>
    <name evidence="5" type="ORF">K1W69_13230</name>
</gene>
<organism evidence="5 6">
    <name type="scientific">Flavimaribacter sediminis</name>
    <dbReference type="NCBI Taxonomy" id="2865987"/>
    <lineage>
        <taxon>Bacteria</taxon>
        <taxon>Pseudomonadati</taxon>
        <taxon>Pseudomonadota</taxon>
        <taxon>Alphaproteobacteria</taxon>
        <taxon>Hyphomicrobiales</taxon>
        <taxon>Rhizobiaceae</taxon>
        <taxon>Flavimaribacter</taxon>
    </lineage>
</organism>
<name>A0AAE3D254_9HYPH</name>
<dbReference type="PANTHER" id="PTHR22916">
    <property type="entry name" value="GLYCOSYLTRANSFERASE"/>
    <property type="match status" value="1"/>
</dbReference>
<dbReference type="Proteomes" id="UP001196509">
    <property type="component" value="Unassembled WGS sequence"/>
</dbReference>
<keyword evidence="3" id="KW-0812">Transmembrane</keyword>
<dbReference type="GO" id="GO:0016758">
    <property type="term" value="F:hexosyltransferase activity"/>
    <property type="evidence" value="ECO:0007669"/>
    <property type="project" value="UniProtKB-ARBA"/>
</dbReference>
<dbReference type="PANTHER" id="PTHR22916:SF51">
    <property type="entry name" value="GLYCOSYLTRANSFERASE EPSH-RELATED"/>
    <property type="match status" value="1"/>
</dbReference>
<keyword evidence="2 5" id="KW-0808">Transferase</keyword>
<feature type="domain" description="Glycosyltransferase 2-like" evidence="4">
    <location>
        <begin position="5"/>
        <end position="178"/>
    </location>
</feature>
<dbReference type="EC" id="2.4.-.-" evidence="5"/>
<keyword evidence="3" id="KW-1133">Transmembrane helix</keyword>
<dbReference type="RefSeq" id="WP_220228803.1">
    <property type="nucleotide sequence ID" value="NZ_JAICBX010000002.1"/>
</dbReference>
<keyword evidence="6" id="KW-1185">Reference proteome</keyword>
<protein>
    <submittedName>
        <fullName evidence="5">Glycosyltransferase</fullName>
        <ecNumber evidence="5">2.4.-.-</ecNumber>
    </submittedName>
</protein>
<dbReference type="CDD" id="cd00761">
    <property type="entry name" value="Glyco_tranf_GTA_type"/>
    <property type="match status" value="1"/>
</dbReference>
<proteinExistence type="predicted"/>
<dbReference type="InterPro" id="IPR001173">
    <property type="entry name" value="Glyco_trans_2-like"/>
</dbReference>
<evidence type="ECO:0000313" key="5">
    <source>
        <dbReference type="EMBL" id="MBW8638153.1"/>
    </source>
</evidence>
<feature type="transmembrane region" description="Helical" evidence="3">
    <location>
        <begin position="343"/>
        <end position="362"/>
    </location>
</feature>
<evidence type="ECO:0000256" key="1">
    <source>
        <dbReference type="ARBA" id="ARBA00022676"/>
    </source>
</evidence>
<evidence type="ECO:0000313" key="6">
    <source>
        <dbReference type="Proteomes" id="UP001196509"/>
    </source>
</evidence>
<dbReference type="EMBL" id="JAICBX010000002">
    <property type="protein sequence ID" value="MBW8638153.1"/>
    <property type="molecule type" value="Genomic_DNA"/>
</dbReference>
<dbReference type="SUPFAM" id="SSF53448">
    <property type="entry name" value="Nucleotide-diphospho-sugar transferases"/>
    <property type="match status" value="1"/>
</dbReference>